<dbReference type="PANTHER" id="PTHR11857">
    <property type="entry name" value="ODORANT BINDING PROTEIN-RELATED"/>
    <property type="match status" value="1"/>
</dbReference>
<dbReference type="VEuPathDB" id="VectorBase:AALC636_028914"/>
<evidence type="ECO:0000256" key="1">
    <source>
        <dbReference type="ARBA" id="ARBA00004613"/>
    </source>
</evidence>
<evidence type="ECO:0000256" key="5">
    <source>
        <dbReference type="SAM" id="SignalP"/>
    </source>
</evidence>
<comment type="similarity">
    <text evidence="2">Belongs to the PBP/GOBP family.</text>
</comment>
<reference evidence="6" key="1">
    <citation type="submission" date="2016-03" db="EMBL/GenBank/DDBJ databases">
        <title>RNAseq analyses of the sensorial organs of adult female Aedes albopictus.</title>
        <authorList>
            <person name="Fabrizio L."/>
            <person name="Ribeiro J.M."/>
            <person name="Arca B."/>
        </authorList>
    </citation>
    <scope>NUCLEOTIDE SEQUENCE</scope>
</reference>
<dbReference type="InterPro" id="IPR006170">
    <property type="entry name" value="PBP/GOBP"/>
</dbReference>
<protein>
    <submittedName>
        <fullName evidence="6">Putative odorant-binding protein 2</fullName>
    </submittedName>
</protein>
<accession>A0A1W7R7F7</accession>
<keyword evidence="3" id="KW-0964">Secreted</keyword>
<evidence type="ECO:0000256" key="4">
    <source>
        <dbReference type="ARBA" id="ARBA00022729"/>
    </source>
</evidence>
<dbReference type="GO" id="GO:0005549">
    <property type="term" value="F:odorant binding"/>
    <property type="evidence" value="ECO:0007669"/>
    <property type="project" value="InterPro"/>
</dbReference>
<comment type="subcellular location">
    <subcellularLocation>
        <location evidence="1">Secreted</location>
    </subcellularLocation>
</comment>
<feature type="chain" id="PRO_5012393750" evidence="5">
    <location>
        <begin position="25"/>
        <end position="159"/>
    </location>
</feature>
<sequence>MVGQLMLAVSLAILLGHVVDVSVAAQIKDSNLELPEYYKRPAKILHNICLAESGAMESKLKQCMDGVLHDDREVKCYIHCLFDKVDVIDEATGQILLNRLAPLAPDNDVKDVFNHLTRECGHIKLQDSCDTAYEVAKCYFAAHDQVVKFCHLLMADVTG</sequence>
<dbReference type="SMART" id="SM00708">
    <property type="entry name" value="PhBP"/>
    <property type="match status" value="1"/>
</dbReference>
<dbReference type="VEuPathDB" id="VectorBase:AALF003160"/>
<dbReference type="PANTHER" id="PTHR11857:SF4">
    <property type="entry name" value="GENERAL ODORANT-BINDING PROTEIN 69A"/>
    <property type="match status" value="1"/>
</dbReference>
<dbReference type="GO" id="GO:0005615">
    <property type="term" value="C:extracellular space"/>
    <property type="evidence" value="ECO:0007669"/>
    <property type="project" value="TreeGrafter"/>
</dbReference>
<feature type="signal peptide" evidence="5">
    <location>
        <begin position="1"/>
        <end position="24"/>
    </location>
</feature>
<dbReference type="AlphaFoldDB" id="A0A1W7R7F7"/>
<dbReference type="SUPFAM" id="SSF47565">
    <property type="entry name" value="Insect pheromone/odorant-binding proteins"/>
    <property type="match status" value="1"/>
</dbReference>
<dbReference type="CDD" id="cd23992">
    <property type="entry name" value="PBP_GOBP"/>
    <property type="match status" value="1"/>
</dbReference>
<evidence type="ECO:0000256" key="2">
    <source>
        <dbReference type="ARBA" id="ARBA00008098"/>
    </source>
</evidence>
<dbReference type="GO" id="GO:0007608">
    <property type="term" value="P:sensory perception of smell"/>
    <property type="evidence" value="ECO:0007669"/>
    <property type="project" value="TreeGrafter"/>
</dbReference>
<evidence type="ECO:0000313" key="6">
    <source>
        <dbReference type="EMBL" id="JAV47086.1"/>
    </source>
</evidence>
<proteinExistence type="inferred from homology"/>
<evidence type="ECO:0000256" key="3">
    <source>
        <dbReference type="ARBA" id="ARBA00022525"/>
    </source>
</evidence>
<name>A0A1W7R7F7_AEDAL</name>
<organism evidence="6">
    <name type="scientific">Aedes albopictus</name>
    <name type="common">Asian tiger mosquito</name>
    <name type="synonym">Stegomyia albopicta</name>
    <dbReference type="NCBI Taxonomy" id="7160"/>
    <lineage>
        <taxon>Eukaryota</taxon>
        <taxon>Metazoa</taxon>
        <taxon>Ecdysozoa</taxon>
        <taxon>Arthropoda</taxon>
        <taxon>Hexapoda</taxon>
        <taxon>Insecta</taxon>
        <taxon>Pterygota</taxon>
        <taxon>Neoptera</taxon>
        <taxon>Endopterygota</taxon>
        <taxon>Diptera</taxon>
        <taxon>Nematocera</taxon>
        <taxon>Culicoidea</taxon>
        <taxon>Culicidae</taxon>
        <taxon>Culicinae</taxon>
        <taxon>Aedini</taxon>
        <taxon>Aedes</taxon>
        <taxon>Stegomyia</taxon>
    </lineage>
</organism>
<dbReference type="EMBL" id="GEHC01000559">
    <property type="protein sequence ID" value="JAV47086.1"/>
    <property type="molecule type" value="Transcribed_RNA"/>
</dbReference>
<dbReference type="Pfam" id="PF01395">
    <property type="entry name" value="PBP_GOBP"/>
    <property type="match status" value="1"/>
</dbReference>
<dbReference type="Gene3D" id="1.10.238.20">
    <property type="entry name" value="Pheromone/general odorant binding protein domain"/>
    <property type="match status" value="1"/>
</dbReference>
<dbReference type="InterPro" id="IPR036728">
    <property type="entry name" value="PBP_GOBP_sf"/>
</dbReference>
<dbReference type="FunFam" id="1.10.238.20:FF:000001">
    <property type="entry name" value="General odorant-binding protein lush"/>
    <property type="match status" value="1"/>
</dbReference>
<keyword evidence="4 5" id="KW-0732">Signal</keyword>